<organism evidence="2">
    <name type="scientific">Arundo donax</name>
    <name type="common">Giant reed</name>
    <name type="synonym">Donax arundinaceus</name>
    <dbReference type="NCBI Taxonomy" id="35708"/>
    <lineage>
        <taxon>Eukaryota</taxon>
        <taxon>Viridiplantae</taxon>
        <taxon>Streptophyta</taxon>
        <taxon>Embryophyta</taxon>
        <taxon>Tracheophyta</taxon>
        <taxon>Spermatophyta</taxon>
        <taxon>Magnoliopsida</taxon>
        <taxon>Liliopsida</taxon>
        <taxon>Poales</taxon>
        <taxon>Poaceae</taxon>
        <taxon>PACMAD clade</taxon>
        <taxon>Arundinoideae</taxon>
        <taxon>Arundineae</taxon>
        <taxon>Arundo</taxon>
    </lineage>
</organism>
<dbReference type="AlphaFoldDB" id="A0A0A9DGQ6"/>
<evidence type="ECO:0000256" key="1">
    <source>
        <dbReference type="SAM" id="Phobius"/>
    </source>
</evidence>
<accession>A0A0A9DGQ6</accession>
<keyword evidence="1" id="KW-1133">Transmembrane helix</keyword>
<reference evidence="2" key="2">
    <citation type="journal article" date="2015" name="Data Brief">
        <title>Shoot transcriptome of the giant reed, Arundo donax.</title>
        <authorList>
            <person name="Barrero R.A."/>
            <person name="Guerrero F.D."/>
            <person name="Moolhuijzen P."/>
            <person name="Goolsby J.A."/>
            <person name="Tidwell J."/>
            <person name="Bellgard S.E."/>
            <person name="Bellgard M.I."/>
        </authorList>
    </citation>
    <scope>NUCLEOTIDE SEQUENCE</scope>
    <source>
        <tissue evidence="2">Shoot tissue taken approximately 20 cm above the soil surface</tissue>
    </source>
</reference>
<protein>
    <submittedName>
        <fullName evidence="2">Uncharacterized protein</fullName>
    </submittedName>
</protein>
<evidence type="ECO:0000313" key="2">
    <source>
        <dbReference type="EMBL" id="JAD87749.1"/>
    </source>
</evidence>
<reference evidence="2" key="1">
    <citation type="submission" date="2014-09" db="EMBL/GenBank/DDBJ databases">
        <authorList>
            <person name="Magalhaes I.L.F."/>
            <person name="Oliveira U."/>
            <person name="Santos F.R."/>
            <person name="Vidigal T.H.D.A."/>
            <person name="Brescovit A.D."/>
            <person name="Santos A.J."/>
        </authorList>
    </citation>
    <scope>NUCLEOTIDE SEQUENCE</scope>
    <source>
        <tissue evidence="2">Shoot tissue taken approximately 20 cm above the soil surface</tissue>
    </source>
</reference>
<name>A0A0A9DGQ6_ARUDO</name>
<sequence length="58" mass="6572">MEALPGLSLCYLCCLPQLSICFFLFLVYSLTKITCKYICGLLIVSVDKTLYIMCCVYT</sequence>
<keyword evidence="1" id="KW-0812">Transmembrane</keyword>
<feature type="transmembrane region" description="Helical" evidence="1">
    <location>
        <begin position="6"/>
        <end position="28"/>
    </location>
</feature>
<keyword evidence="1" id="KW-0472">Membrane</keyword>
<proteinExistence type="predicted"/>
<dbReference type="EMBL" id="GBRH01210146">
    <property type="protein sequence ID" value="JAD87749.1"/>
    <property type="molecule type" value="Transcribed_RNA"/>
</dbReference>